<accession>A0A0P7A4Z3</accession>
<feature type="domain" description="Galactokinase N-terminal" evidence="3">
    <location>
        <begin position="11"/>
        <end position="39"/>
    </location>
</feature>
<dbReference type="AlphaFoldDB" id="A0A0P7A4Z3"/>
<evidence type="ECO:0000256" key="1">
    <source>
        <dbReference type="ARBA" id="ARBA00022741"/>
    </source>
</evidence>
<proteinExistence type="predicted"/>
<dbReference type="SUPFAM" id="SSF54211">
    <property type="entry name" value="Ribosomal protein S5 domain 2-like"/>
    <property type="match status" value="1"/>
</dbReference>
<protein>
    <submittedName>
        <fullName evidence="4">Galactokinase</fullName>
    </submittedName>
</protein>
<sequence length="62" mass="6987">MENIVIKSLDRINLLGEHVDHNDGLVLPAAIDKCIYMTLKTNGSEDTHFNPAGVVYYVRPFQ</sequence>
<comment type="caution">
    <text evidence="4">The sequence shown here is derived from an EMBL/GenBank/DDBJ whole genome shotgun (WGS) entry which is preliminary data.</text>
</comment>
<keyword evidence="1" id="KW-0547">Nucleotide-binding</keyword>
<keyword evidence="5" id="KW-1185">Reference proteome</keyword>
<dbReference type="InterPro" id="IPR014721">
    <property type="entry name" value="Ribsml_uS5_D2-typ_fold_subgr"/>
</dbReference>
<dbReference type="EMBL" id="LDJX01000005">
    <property type="protein sequence ID" value="KPM31515.1"/>
    <property type="molecule type" value="Genomic_DNA"/>
</dbReference>
<keyword evidence="2" id="KW-0067">ATP-binding</keyword>
<dbReference type="InterPro" id="IPR019539">
    <property type="entry name" value="GalKase_N"/>
</dbReference>
<evidence type="ECO:0000256" key="2">
    <source>
        <dbReference type="ARBA" id="ARBA00022840"/>
    </source>
</evidence>
<dbReference type="RefSeq" id="WP_054559790.1">
    <property type="nucleotide sequence ID" value="NZ_LDJX01000005.1"/>
</dbReference>
<gene>
    <name evidence="4" type="ORF">I595_2782</name>
</gene>
<evidence type="ECO:0000259" key="3">
    <source>
        <dbReference type="Pfam" id="PF10509"/>
    </source>
</evidence>
<dbReference type="GO" id="GO:0005975">
    <property type="term" value="P:carbohydrate metabolic process"/>
    <property type="evidence" value="ECO:0007669"/>
    <property type="project" value="UniProtKB-ARBA"/>
</dbReference>
<reference evidence="4 5" key="1">
    <citation type="submission" date="2015-09" db="EMBL/GenBank/DDBJ databases">
        <title>Genome sequence of the marine flavobacterium Croceitalea dokdonensis DOKDO 023 that contains proton- and sodium-pumping rhodopsins.</title>
        <authorList>
            <person name="Kwon S.-K."/>
            <person name="Lee H.K."/>
            <person name="Kwak M.-J."/>
            <person name="Kim J.F."/>
        </authorList>
    </citation>
    <scope>NUCLEOTIDE SEQUENCE [LARGE SCALE GENOMIC DNA]</scope>
    <source>
        <strain evidence="4 5">DOKDO 023</strain>
    </source>
</reference>
<keyword evidence="4" id="KW-0808">Transferase</keyword>
<organism evidence="4 5">
    <name type="scientific">Croceitalea dokdonensis DOKDO 023</name>
    <dbReference type="NCBI Taxonomy" id="1300341"/>
    <lineage>
        <taxon>Bacteria</taxon>
        <taxon>Pseudomonadati</taxon>
        <taxon>Bacteroidota</taxon>
        <taxon>Flavobacteriia</taxon>
        <taxon>Flavobacteriales</taxon>
        <taxon>Flavobacteriaceae</taxon>
        <taxon>Croceitalea</taxon>
    </lineage>
</organism>
<dbReference type="GO" id="GO:0005524">
    <property type="term" value="F:ATP binding"/>
    <property type="evidence" value="ECO:0007669"/>
    <property type="project" value="UniProtKB-KW"/>
</dbReference>
<dbReference type="Gene3D" id="3.30.230.10">
    <property type="match status" value="1"/>
</dbReference>
<dbReference type="Proteomes" id="UP000050280">
    <property type="component" value="Unassembled WGS sequence"/>
</dbReference>
<dbReference type="GO" id="GO:0016301">
    <property type="term" value="F:kinase activity"/>
    <property type="evidence" value="ECO:0007669"/>
    <property type="project" value="UniProtKB-KW"/>
</dbReference>
<evidence type="ECO:0000313" key="4">
    <source>
        <dbReference type="EMBL" id="KPM31515.1"/>
    </source>
</evidence>
<dbReference type="Pfam" id="PF10509">
    <property type="entry name" value="GalKase_gal_bdg"/>
    <property type="match status" value="1"/>
</dbReference>
<name>A0A0P7A4Z3_9FLAO</name>
<dbReference type="OrthoDB" id="250531at2"/>
<keyword evidence="4" id="KW-0418">Kinase</keyword>
<dbReference type="STRING" id="1300341.I595_2782"/>
<dbReference type="InterPro" id="IPR020568">
    <property type="entry name" value="Ribosomal_Su5_D2-typ_SF"/>
</dbReference>
<evidence type="ECO:0000313" key="5">
    <source>
        <dbReference type="Proteomes" id="UP000050280"/>
    </source>
</evidence>